<proteinExistence type="predicted"/>
<dbReference type="CDD" id="cd00093">
    <property type="entry name" value="HTH_XRE"/>
    <property type="match status" value="1"/>
</dbReference>
<sequence length="180" mass="20463">MTVLSENMRTIRKSLKCTQMAFAQIMDIGFRTYVRYESGERDAPVAVLIKLARLADISLDRLLTTRVSVQELTRPDSELPPVKADNIEVVGGSLNEGRLMFKGIKEDFYITATPNEKKLLGHYRKLTPRSREKCLKEVQDWALSRKRAGNGAQTPKKVLKAKNTQKLKKMVKSIKKITVK</sequence>
<name>M1Z088_NITG3</name>
<dbReference type="OrthoDB" id="3831186at2"/>
<reference evidence="2 3" key="1">
    <citation type="journal article" date="2013" name="Front. Microbiol.">
        <title>The genome of Nitrospina gracilis illuminates the metabolism and evolution of the major marine nitrite oxidizer.</title>
        <authorList>
            <person name="Luecker S."/>
            <person name="Nowka B."/>
            <person name="Rattei T."/>
            <person name="Spieck E."/>
            <person name="and Daims H."/>
        </authorList>
    </citation>
    <scope>NUCLEOTIDE SEQUENCE [LARGE SCALE GENOMIC DNA]</scope>
    <source>
        <strain evidence="2 3">3/211</strain>
    </source>
</reference>
<dbReference type="STRING" id="1266370.NITGR_590016"/>
<dbReference type="HOGENOM" id="CLU_1494736_0_0_0"/>
<protein>
    <submittedName>
        <fullName evidence="2">Putative helix-turn-helix motif protein (Modular protein)</fullName>
    </submittedName>
</protein>
<comment type="caution">
    <text evidence="2">The sequence shown here is derived from an EMBL/GenBank/DDBJ whole genome shotgun (WGS) entry which is preliminary data.</text>
</comment>
<dbReference type="RefSeq" id="WP_005009464.1">
    <property type="nucleotide sequence ID" value="NZ_HG422173.1"/>
</dbReference>
<dbReference type="GO" id="GO:0003677">
    <property type="term" value="F:DNA binding"/>
    <property type="evidence" value="ECO:0007669"/>
    <property type="project" value="InterPro"/>
</dbReference>
<organism evidence="2 3">
    <name type="scientific">Nitrospina gracilis (strain 3/211)</name>
    <dbReference type="NCBI Taxonomy" id="1266370"/>
    <lineage>
        <taxon>Bacteria</taxon>
        <taxon>Pseudomonadati</taxon>
        <taxon>Nitrospinota/Tectimicrobiota group</taxon>
        <taxon>Nitrospinota</taxon>
        <taxon>Nitrospinia</taxon>
        <taxon>Nitrospinales</taxon>
        <taxon>Nitrospinaceae</taxon>
        <taxon>Nitrospina</taxon>
    </lineage>
</organism>
<dbReference type="EMBL" id="CAQJ01000065">
    <property type="protein sequence ID" value="CCQ91140.1"/>
    <property type="molecule type" value="Genomic_DNA"/>
</dbReference>
<gene>
    <name evidence="2" type="ORF">NITGR_590016</name>
</gene>
<dbReference type="SMART" id="SM00530">
    <property type="entry name" value="HTH_XRE"/>
    <property type="match status" value="1"/>
</dbReference>
<dbReference type="Pfam" id="PF01381">
    <property type="entry name" value="HTH_3"/>
    <property type="match status" value="1"/>
</dbReference>
<accession>M1Z088</accession>
<keyword evidence="3" id="KW-1185">Reference proteome</keyword>
<dbReference type="InterPro" id="IPR010982">
    <property type="entry name" value="Lambda_DNA-bd_dom_sf"/>
</dbReference>
<dbReference type="Proteomes" id="UP000011704">
    <property type="component" value="Unassembled WGS sequence"/>
</dbReference>
<evidence type="ECO:0000313" key="2">
    <source>
        <dbReference type="EMBL" id="CCQ91140.1"/>
    </source>
</evidence>
<dbReference type="AlphaFoldDB" id="M1Z088"/>
<dbReference type="InterPro" id="IPR001387">
    <property type="entry name" value="Cro/C1-type_HTH"/>
</dbReference>
<evidence type="ECO:0000313" key="3">
    <source>
        <dbReference type="Proteomes" id="UP000011704"/>
    </source>
</evidence>
<feature type="domain" description="HTH cro/C1-type" evidence="1">
    <location>
        <begin position="8"/>
        <end position="62"/>
    </location>
</feature>
<dbReference type="SUPFAM" id="SSF47413">
    <property type="entry name" value="lambda repressor-like DNA-binding domains"/>
    <property type="match status" value="1"/>
</dbReference>
<evidence type="ECO:0000259" key="1">
    <source>
        <dbReference type="PROSITE" id="PS50943"/>
    </source>
</evidence>
<dbReference type="InParanoid" id="M1Z088"/>
<dbReference type="Gene3D" id="1.10.260.40">
    <property type="entry name" value="lambda repressor-like DNA-binding domains"/>
    <property type="match status" value="1"/>
</dbReference>
<dbReference type="PROSITE" id="PS50943">
    <property type="entry name" value="HTH_CROC1"/>
    <property type="match status" value="1"/>
</dbReference>